<dbReference type="PANTHER" id="PTHR30258">
    <property type="entry name" value="TYPE II SECRETION SYSTEM PROTEIN GSPE-RELATED"/>
    <property type="match status" value="1"/>
</dbReference>
<name>A0A9C9EMC6_UNCW3</name>
<dbReference type="AlphaFoldDB" id="A0A9C9EMC6"/>
<feature type="domain" description="Type II secretion system protein GspE N-terminal" evidence="1">
    <location>
        <begin position="58"/>
        <end position="142"/>
    </location>
</feature>
<dbReference type="EMBL" id="DRIG01000057">
    <property type="protein sequence ID" value="HEC78514.1"/>
    <property type="molecule type" value="Genomic_DNA"/>
</dbReference>
<comment type="caution">
    <text evidence="2">The sequence shown here is derived from an EMBL/GenBank/DDBJ whole genome shotgun (WGS) entry which is preliminary data.</text>
</comment>
<dbReference type="GO" id="GO:0016887">
    <property type="term" value="F:ATP hydrolysis activity"/>
    <property type="evidence" value="ECO:0007669"/>
    <property type="project" value="TreeGrafter"/>
</dbReference>
<gene>
    <name evidence="2" type="ORF">ENI34_05145</name>
</gene>
<evidence type="ECO:0000313" key="3">
    <source>
        <dbReference type="Proteomes" id="UP000885826"/>
    </source>
</evidence>
<dbReference type="SUPFAM" id="SSF160246">
    <property type="entry name" value="EspE N-terminal domain-like"/>
    <property type="match status" value="1"/>
</dbReference>
<dbReference type="Pfam" id="PF05157">
    <property type="entry name" value="MshEN"/>
    <property type="match status" value="1"/>
</dbReference>
<dbReference type="InterPro" id="IPR037257">
    <property type="entry name" value="T2SS_E_N_sf"/>
</dbReference>
<evidence type="ECO:0000259" key="1">
    <source>
        <dbReference type="Pfam" id="PF05157"/>
    </source>
</evidence>
<dbReference type="Proteomes" id="UP000885826">
    <property type="component" value="Unassembled WGS sequence"/>
</dbReference>
<accession>A0A9C9EMC6</accession>
<dbReference type="InterPro" id="IPR007831">
    <property type="entry name" value="T2SS_GspE_N"/>
</dbReference>
<dbReference type="GO" id="GO:0005886">
    <property type="term" value="C:plasma membrane"/>
    <property type="evidence" value="ECO:0007669"/>
    <property type="project" value="TreeGrafter"/>
</dbReference>
<sequence>MKTRIGELLVKNGIITQEQLVEALEVQKKKNMKLGEILVELGYLGPEDLIWMLSEQADIPFVELKPEMLDKELINSFPENLLYNNVLLPLYETENKIYVAVGDPTNSAAIEKIKDFTDKEIVTSGADPQKIEQLLNKFFLSQHLEKTQPAKITEKMTLEIKADDAFIKLTDSGGKSTEIKGKIKLVIEVDEKRK</sequence>
<evidence type="ECO:0000313" key="2">
    <source>
        <dbReference type="EMBL" id="HEC78514.1"/>
    </source>
</evidence>
<protein>
    <recommendedName>
        <fullName evidence="1">Type II secretion system protein GspE N-terminal domain-containing protein</fullName>
    </recommendedName>
</protein>
<dbReference type="PANTHER" id="PTHR30258:SF1">
    <property type="entry name" value="PROTEIN TRANSPORT PROTEIN HOFB HOMOLOG"/>
    <property type="match status" value="1"/>
</dbReference>
<dbReference type="Gene3D" id="3.30.300.160">
    <property type="entry name" value="Type II secretion system, protein E, N-terminal domain"/>
    <property type="match status" value="1"/>
</dbReference>
<reference evidence="2" key="1">
    <citation type="journal article" date="2020" name="mSystems">
        <title>Genome- and Community-Level Interaction Insights into Carbon Utilization and Element Cycling Functions of Hydrothermarchaeota in Hydrothermal Sediment.</title>
        <authorList>
            <person name="Zhou Z."/>
            <person name="Liu Y."/>
            <person name="Xu W."/>
            <person name="Pan J."/>
            <person name="Luo Z.H."/>
            <person name="Li M."/>
        </authorList>
    </citation>
    <scope>NUCLEOTIDE SEQUENCE</scope>
    <source>
        <strain evidence="2">HyVt-388</strain>
    </source>
</reference>
<organism evidence="2 3">
    <name type="scientific">candidate division WOR-3 bacterium</name>
    <dbReference type="NCBI Taxonomy" id="2052148"/>
    <lineage>
        <taxon>Bacteria</taxon>
        <taxon>Bacteria division WOR-3</taxon>
    </lineage>
</organism>
<proteinExistence type="predicted"/>